<reference evidence="6 7" key="1">
    <citation type="journal article" date="2015" name="Genome Announc.">
        <title>Expanding the biotechnology potential of lactobacilli through comparative genomics of 213 strains and associated genera.</title>
        <authorList>
            <person name="Sun Z."/>
            <person name="Harris H.M."/>
            <person name="McCann A."/>
            <person name="Guo C."/>
            <person name="Argimon S."/>
            <person name="Zhang W."/>
            <person name="Yang X."/>
            <person name="Jeffery I.B."/>
            <person name="Cooney J.C."/>
            <person name="Kagawa T.F."/>
            <person name="Liu W."/>
            <person name="Song Y."/>
            <person name="Salvetti E."/>
            <person name="Wrobel A."/>
            <person name="Rasinkangas P."/>
            <person name="Parkhill J."/>
            <person name="Rea M.C."/>
            <person name="O'Sullivan O."/>
            <person name="Ritari J."/>
            <person name="Douillard F.P."/>
            <person name="Paul Ross R."/>
            <person name="Yang R."/>
            <person name="Briner A.E."/>
            <person name="Felis G.E."/>
            <person name="de Vos W.M."/>
            <person name="Barrangou R."/>
            <person name="Klaenhammer T.R."/>
            <person name="Caufield P.W."/>
            <person name="Cui Y."/>
            <person name="Zhang H."/>
            <person name="O'Toole P.W."/>
        </authorList>
    </citation>
    <scope>NUCLEOTIDE SEQUENCE [LARGE SCALE GENOMIC DNA]</scope>
    <source>
        <strain evidence="6 7">DSM 14857</strain>
    </source>
</reference>
<dbReference type="InterPro" id="IPR050950">
    <property type="entry name" value="HTH-type_LysR_regulators"/>
</dbReference>
<keyword evidence="2" id="KW-0805">Transcription regulation</keyword>
<dbReference type="InterPro" id="IPR000847">
    <property type="entry name" value="LysR_HTH_N"/>
</dbReference>
<gene>
    <name evidence="6" type="ORF">FC27_GL001874</name>
</gene>
<comment type="similarity">
    <text evidence="1">Belongs to the LysR transcriptional regulatory family.</text>
</comment>
<dbReference type="eggNOG" id="COG0583">
    <property type="taxonomic scope" value="Bacteria"/>
</dbReference>
<evidence type="ECO:0000259" key="5">
    <source>
        <dbReference type="PROSITE" id="PS50931"/>
    </source>
</evidence>
<protein>
    <submittedName>
        <fullName evidence="6">Transcription regulator</fullName>
    </submittedName>
</protein>
<dbReference type="Gene3D" id="1.10.10.10">
    <property type="entry name" value="Winged helix-like DNA-binding domain superfamily/Winged helix DNA-binding domain"/>
    <property type="match status" value="1"/>
</dbReference>
<dbReference type="Pfam" id="PF00126">
    <property type="entry name" value="HTH_1"/>
    <property type="match status" value="1"/>
</dbReference>
<dbReference type="GO" id="GO:0003700">
    <property type="term" value="F:DNA-binding transcription factor activity"/>
    <property type="evidence" value="ECO:0007669"/>
    <property type="project" value="InterPro"/>
</dbReference>
<keyword evidence="3" id="KW-0238">DNA-binding</keyword>
<dbReference type="OrthoDB" id="9803735at2"/>
<dbReference type="Gene3D" id="3.40.190.290">
    <property type="match status" value="1"/>
</dbReference>
<dbReference type="Pfam" id="PF03466">
    <property type="entry name" value="LysR_substrate"/>
    <property type="match status" value="1"/>
</dbReference>
<evidence type="ECO:0000256" key="2">
    <source>
        <dbReference type="ARBA" id="ARBA00023015"/>
    </source>
</evidence>
<keyword evidence="4" id="KW-0804">Transcription</keyword>
<dbReference type="AlphaFoldDB" id="A0A0R1SD80"/>
<dbReference type="GO" id="GO:0003677">
    <property type="term" value="F:DNA binding"/>
    <property type="evidence" value="ECO:0007669"/>
    <property type="project" value="UniProtKB-KW"/>
</dbReference>
<dbReference type="Proteomes" id="UP000051647">
    <property type="component" value="Unassembled WGS sequence"/>
</dbReference>
<dbReference type="FunFam" id="1.10.10.10:FF:000001">
    <property type="entry name" value="LysR family transcriptional regulator"/>
    <property type="match status" value="1"/>
</dbReference>
<dbReference type="PANTHER" id="PTHR30419:SF28">
    <property type="entry name" value="HTH-TYPE TRANSCRIPTIONAL REGULATOR BSDA"/>
    <property type="match status" value="1"/>
</dbReference>
<dbReference type="PANTHER" id="PTHR30419">
    <property type="entry name" value="HTH-TYPE TRANSCRIPTIONAL REGULATOR YBHD"/>
    <property type="match status" value="1"/>
</dbReference>
<evidence type="ECO:0000313" key="6">
    <source>
        <dbReference type="EMBL" id="KRL67558.1"/>
    </source>
</evidence>
<sequence>MNLKHLVYFRELAHTQHMSKAAENLGISQPTLSYSIDNLEKQLGVPLFEHEGRNIRLSRFGKIYLKFVSSGLDEIERGNAILKQLLNVNQGIIKMGFTDTLGQHLIPELVASFKKKDETRDITFELFQGTTSELLDGLIKEKYDFVLSSKLPEVGNLSSKSKLDFLPIIKQEIMLAVPKNHPLAKYDAVEVKQISDYPFIAFSKNSTFRPLIDQILKNADVTPNTKFEIEEDHTMMGFVEFNQGIALIPNMAQVDNSKVKLIHLTDNDLEQKLYMVIKDNRFLPPSVSRFQNFLARYCKENYKNKHRLL</sequence>
<evidence type="ECO:0000256" key="1">
    <source>
        <dbReference type="ARBA" id="ARBA00009437"/>
    </source>
</evidence>
<dbReference type="InterPro" id="IPR005119">
    <property type="entry name" value="LysR_subst-bd"/>
</dbReference>
<dbReference type="STRING" id="1423815.FC27_GL001874"/>
<organism evidence="6 7">
    <name type="scientific">Companilactobacillus versmoldensis DSM 14857 = KCTC 3814</name>
    <dbReference type="NCBI Taxonomy" id="1423815"/>
    <lineage>
        <taxon>Bacteria</taxon>
        <taxon>Bacillati</taxon>
        <taxon>Bacillota</taxon>
        <taxon>Bacilli</taxon>
        <taxon>Lactobacillales</taxon>
        <taxon>Lactobacillaceae</taxon>
        <taxon>Companilactobacillus</taxon>
    </lineage>
</organism>
<dbReference type="RefSeq" id="WP_010625349.1">
    <property type="nucleotide sequence ID" value="NZ_AZFA01000005.1"/>
</dbReference>
<name>A0A0R1SD80_9LACO</name>
<dbReference type="PROSITE" id="PS50931">
    <property type="entry name" value="HTH_LYSR"/>
    <property type="match status" value="1"/>
</dbReference>
<dbReference type="InterPro" id="IPR036388">
    <property type="entry name" value="WH-like_DNA-bd_sf"/>
</dbReference>
<evidence type="ECO:0000313" key="7">
    <source>
        <dbReference type="Proteomes" id="UP000051647"/>
    </source>
</evidence>
<evidence type="ECO:0000256" key="3">
    <source>
        <dbReference type="ARBA" id="ARBA00023125"/>
    </source>
</evidence>
<dbReference type="GO" id="GO:0005829">
    <property type="term" value="C:cytosol"/>
    <property type="evidence" value="ECO:0007669"/>
    <property type="project" value="TreeGrafter"/>
</dbReference>
<comment type="caution">
    <text evidence="6">The sequence shown here is derived from an EMBL/GenBank/DDBJ whole genome shotgun (WGS) entry which is preliminary data.</text>
</comment>
<dbReference type="InterPro" id="IPR036390">
    <property type="entry name" value="WH_DNA-bd_sf"/>
</dbReference>
<dbReference type="SUPFAM" id="SSF53850">
    <property type="entry name" value="Periplasmic binding protein-like II"/>
    <property type="match status" value="1"/>
</dbReference>
<dbReference type="EMBL" id="AZFA01000005">
    <property type="protein sequence ID" value="KRL67558.1"/>
    <property type="molecule type" value="Genomic_DNA"/>
</dbReference>
<evidence type="ECO:0000256" key="4">
    <source>
        <dbReference type="ARBA" id="ARBA00023163"/>
    </source>
</evidence>
<dbReference type="SUPFAM" id="SSF46785">
    <property type="entry name" value="Winged helix' DNA-binding domain"/>
    <property type="match status" value="1"/>
</dbReference>
<dbReference type="PRINTS" id="PR00039">
    <property type="entry name" value="HTHLYSR"/>
</dbReference>
<keyword evidence="7" id="KW-1185">Reference proteome</keyword>
<proteinExistence type="inferred from homology"/>
<dbReference type="PATRIC" id="fig|1423815.3.peg.1917"/>
<feature type="domain" description="HTH lysR-type" evidence="5">
    <location>
        <begin position="1"/>
        <end position="58"/>
    </location>
</feature>
<accession>A0A0R1SD80</accession>
<dbReference type="CDD" id="cd08434">
    <property type="entry name" value="PBP2_GltC_like"/>
    <property type="match status" value="1"/>
</dbReference>